<evidence type="ECO:0000256" key="4">
    <source>
        <dbReference type="ARBA" id="ARBA00033018"/>
    </source>
</evidence>
<dbReference type="AlphaFoldDB" id="A0A1T5L129"/>
<feature type="transmembrane region" description="Helical" evidence="6">
    <location>
        <begin position="63"/>
        <end position="80"/>
    </location>
</feature>
<dbReference type="Pfam" id="PF01066">
    <property type="entry name" value="CDP-OH_P_transf"/>
    <property type="match status" value="1"/>
</dbReference>
<evidence type="ECO:0000256" key="3">
    <source>
        <dbReference type="ARBA" id="ARBA00022679"/>
    </source>
</evidence>
<keyword evidence="8" id="KW-1185">Reference proteome</keyword>
<sequence length="177" mass="20290">MTTIANYITITRLFLVFTLLIVRPLSVEFFLIYTVCGISDMLDGYVARKTDTTSRIGEKLDSVADLLMIFIVIYILYPIIQIPVKFYYWIIVIVVIRVVSMIVVFAKHKTFGILHTYGNKVTGFLLFLSPLLLVRIQLDVLTYILCLFGSASAIEELIIHLISKELELNKKSIFIMK</sequence>
<gene>
    <name evidence="7" type="ORF">SAMN02194393_02205</name>
</gene>
<dbReference type="RefSeq" id="WP_079491632.1">
    <property type="nucleotide sequence ID" value="NZ_FUZT01000005.1"/>
</dbReference>
<feature type="transmembrane region" description="Helical" evidence="6">
    <location>
        <begin position="86"/>
        <end position="105"/>
    </location>
</feature>
<evidence type="ECO:0000256" key="5">
    <source>
        <dbReference type="RuleBase" id="RU003750"/>
    </source>
</evidence>
<reference evidence="7 8" key="1">
    <citation type="submission" date="2017-02" db="EMBL/GenBank/DDBJ databases">
        <authorList>
            <person name="Peterson S.W."/>
        </authorList>
    </citation>
    <scope>NUCLEOTIDE SEQUENCE [LARGE SCALE GENOMIC DNA]</scope>
    <source>
        <strain evidence="7 8">M1</strain>
    </source>
</reference>
<dbReference type="GO" id="GO:0008444">
    <property type="term" value="F:CDP-diacylglycerol-glycerol-3-phosphate 3-phosphatidyltransferase activity"/>
    <property type="evidence" value="ECO:0007669"/>
    <property type="project" value="InterPro"/>
</dbReference>
<dbReference type="InterPro" id="IPR004570">
    <property type="entry name" value="Phosphatidylglycerol_P_synth"/>
</dbReference>
<dbReference type="EMBL" id="FUZT01000005">
    <property type="protein sequence ID" value="SKC69098.1"/>
    <property type="molecule type" value="Genomic_DNA"/>
</dbReference>
<dbReference type="OrthoDB" id="9796672at2"/>
<dbReference type="UniPathway" id="UPA00084">
    <property type="reaction ID" value="UER00503"/>
</dbReference>
<dbReference type="PROSITE" id="PS00379">
    <property type="entry name" value="CDP_ALCOHOL_P_TRANSF"/>
    <property type="match status" value="1"/>
</dbReference>
<organism evidence="7 8">
    <name type="scientific">Maledivibacter halophilus</name>
    <dbReference type="NCBI Taxonomy" id="36842"/>
    <lineage>
        <taxon>Bacteria</taxon>
        <taxon>Bacillati</taxon>
        <taxon>Bacillota</taxon>
        <taxon>Clostridia</taxon>
        <taxon>Peptostreptococcales</taxon>
        <taxon>Caminicellaceae</taxon>
        <taxon>Maledivibacter</taxon>
    </lineage>
</organism>
<evidence type="ECO:0000313" key="8">
    <source>
        <dbReference type="Proteomes" id="UP000190285"/>
    </source>
</evidence>
<evidence type="ECO:0000256" key="2">
    <source>
        <dbReference type="ARBA" id="ARBA00010441"/>
    </source>
</evidence>
<dbReference type="STRING" id="36842.SAMN02194393_02205"/>
<dbReference type="InterPro" id="IPR043130">
    <property type="entry name" value="CDP-OH_PTrfase_TM_dom"/>
</dbReference>
<comment type="function">
    <text evidence="1">This protein catalyzes the committed step to the synthesis of the acidic phospholipids.</text>
</comment>
<dbReference type="Gene3D" id="1.20.120.1760">
    <property type="match status" value="1"/>
</dbReference>
<proteinExistence type="inferred from homology"/>
<dbReference type="InterPro" id="IPR048254">
    <property type="entry name" value="CDP_ALCOHOL_P_TRANSF_CS"/>
</dbReference>
<evidence type="ECO:0000313" key="7">
    <source>
        <dbReference type="EMBL" id="SKC69098.1"/>
    </source>
</evidence>
<keyword evidence="3 5" id="KW-0808">Transferase</keyword>
<keyword evidence="6" id="KW-0812">Transmembrane</keyword>
<dbReference type="InterPro" id="IPR000462">
    <property type="entry name" value="CDP-OH_P_trans"/>
</dbReference>
<feature type="transmembrane region" description="Helical" evidence="6">
    <location>
        <begin position="117"/>
        <end position="134"/>
    </location>
</feature>
<name>A0A1T5L129_9FIRM</name>
<feature type="transmembrane region" description="Helical" evidence="6">
    <location>
        <begin position="20"/>
        <end position="42"/>
    </location>
</feature>
<dbReference type="Proteomes" id="UP000190285">
    <property type="component" value="Unassembled WGS sequence"/>
</dbReference>
<keyword evidence="6" id="KW-1133">Transmembrane helix</keyword>
<dbReference type="GO" id="GO:0016020">
    <property type="term" value="C:membrane"/>
    <property type="evidence" value="ECO:0007669"/>
    <property type="project" value="InterPro"/>
</dbReference>
<feature type="transmembrane region" description="Helical" evidence="6">
    <location>
        <begin position="140"/>
        <end position="162"/>
    </location>
</feature>
<dbReference type="GO" id="GO:0006655">
    <property type="term" value="P:phosphatidylglycerol biosynthetic process"/>
    <property type="evidence" value="ECO:0007669"/>
    <property type="project" value="UniProtKB-UniPathway"/>
</dbReference>
<evidence type="ECO:0000256" key="6">
    <source>
        <dbReference type="SAM" id="Phobius"/>
    </source>
</evidence>
<evidence type="ECO:0000256" key="1">
    <source>
        <dbReference type="ARBA" id="ARBA00003973"/>
    </source>
</evidence>
<keyword evidence="6" id="KW-0472">Membrane</keyword>
<dbReference type="PIRSF" id="PIRSF000847">
    <property type="entry name" value="Phos_ph_gly_syn"/>
    <property type="match status" value="1"/>
</dbReference>
<protein>
    <recommendedName>
        <fullName evidence="4">Phosphatidylglycerophosphate synthase</fullName>
    </recommendedName>
</protein>
<accession>A0A1T5L129</accession>
<comment type="similarity">
    <text evidence="2 5">Belongs to the CDP-alcohol phosphatidyltransferase class-I family.</text>
</comment>